<dbReference type="GO" id="GO:0005886">
    <property type="term" value="C:plasma membrane"/>
    <property type="evidence" value="ECO:0007669"/>
    <property type="project" value="TreeGrafter"/>
</dbReference>
<evidence type="ECO:0000256" key="7">
    <source>
        <dbReference type="ARBA" id="ARBA00023306"/>
    </source>
</evidence>
<evidence type="ECO:0000256" key="2">
    <source>
        <dbReference type="ARBA" id="ARBA00022475"/>
    </source>
</evidence>
<dbReference type="AlphaFoldDB" id="D9SKK4"/>
<keyword evidence="4" id="KW-0812">Transmembrane</keyword>
<evidence type="ECO:0000259" key="8">
    <source>
        <dbReference type="PROSITE" id="PS51779"/>
    </source>
</evidence>
<comment type="subcellular location">
    <subcellularLocation>
        <location evidence="1">Membrane</location>
    </subcellularLocation>
</comment>
<dbReference type="eggNOG" id="COG1589">
    <property type="taxonomic scope" value="Bacteria"/>
</dbReference>
<sequence>MTENKLIVKRRKKRVIKRLAIFFSFFIGLLITLCLKLPVFNISNIIVKNNDIITDEKIVENSGITLGTNMFFFSTKEVENRLLLNPYIKKVHISRRIPNVIIINVEERNTAYLYTKGDNQFILDENGVVLEANRDSKKGSLVEISGMDLKVVDLGEQIAPIDEKDLKFLKEFKELLIRAKEQLPINKIDFSEKYNLRVYYNQVAIRLGDTKELEKKMNYAINIIKSQGLEGKKAEVNVTNLETPTFSITS</sequence>
<dbReference type="GO" id="GO:0051301">
    <property type="term" value="P:cell division"/>
    <property type="evidence" value="ECO:0007669"/>
    <property type="project" value="UniProtKB-KW"/>
</dbReference>
<keyword evidence="5" id="KW-1133">Transmembrane helix</keyword>
<evidence type="ECO:0000313" key="9">
    <source>
        <dbReference type="EMBL" id="ADL51500.1"/>
    </source>
</evidence>
<keyword evidence="7" id="KW-0131">Cell cycle</keyword>
<dbReference type="Proteomes" id="UP000002730">
    <property type="component" value="Chromosome"/>
</dbReference>
<evidence type="ECO:0000256" key="4">
    <source>
        <dbReference type="ARBA" id="ARBA00022692"/>
    </source>
</evidence>
<proteinExistence type="predicted"/>
<evidence type="ECO:0000313" key="10">
    <source>
        <dbReference type="Proteomes" id="UP000002730"/>
    </source>
</evidence>
<organism evidence="9 10">
    <name type="scientific">Clostridium cellulovorans (strain ATCC 35296 / DSM 3052 / OCM 3 / 743B)</name>
    <dbReference type="NCBI Taxonomy" id="573061"/>
    <lineage>
        <taxon>Bacteria</taxon>
        <taxon>Bacillati</taxon>
        <taxon>Bacillota</taxon>
        <taxon>Clostridia</taxon>
        <taxon>Eubacteriales</taxon>
        <taxon>Clostridiaceae</taxon>
        <taxon>Clostridium</taxon>
    </lineage>
</organism>
<evidence type="ECO:0000256" key="5">
    <source>
        <dbReference type="ARBA" id="ARBA00022989"/>
    </source>
</evidence>
<dbReference type="KEGG" id="ccb:Clocel_1756"/>
<dbReference type="OrthoDB" id="1953902at2"/>
<dbReference type="InterPro" id="IPR005548">
    <property type="entry name" value="Cell_div_FtsQ/DivIB_C"/>
</dbReference>
<keyword evidence="3" id="KW-0132">Cell division</keyword>
<dbReference type="Pfam" id="PF08478">
    <property type="entry name" value="POTRA_1"/>
    <property type="match status" value="1"/>
</dbReference>
<dbReference type="InterPro" id="IPR034746">
    <property type="entry name" value="POTRA"/>
</dbReference>
<evidence type="ECO:0000256" key="1">
    <source>
        <dbReference type="ARBA" id="ARBA00004370"/>
    </source>
</evidence>
<feature type="domain" description="POTRA" evidence="8">
    <location>
        <begin position="40"/>
        <end position="108"/>
    </location>
</feature>
<dbReference type="InterPro" id="IPR050487">
    <property type="entry name" value="FtsQ_DivIB"/>
</dbReference>
<evidence type="ECO:0000256" key="3">
    <source>
        <dbReference type="ARBA" id="ARBA00022618"/>
    </source>
</evidence>
<dbReference type="RefSeq" id="WP_010077287.1">
    <property type="nucleotide sequence ID" value="NC_014393.1"/>
</dbReference>
<accession>D9SKK4</accession>
<dbReference type="Pfam" id="PF03799">
    <property type="entry name" value="FtsQ_DivIB_C"/>
    <property type="match status" value="1"/>
</dbReference>
<dbReference type="HOGENOM" id="CLU_047677_4_2_9"/>
<dbReference type="PANTHER" id="PTHR37820">
    <property type="entry name" value="CELL DIVISION PROTEIN DIVIB"/>
    <property type="match status" value="1"/>
</dbReference>
<keyword evidence="6" id="KW-0472">Membrane</keyword>
<evidence type="ECO:0000256" key="6">
    <source>
        <dbReference type="ARBA" id="ARBA00023136"/>
    </source>
</evidence>
<name>D9SKK4_CLOC7</name>
<reference evidence="9 10" key="1">
    <citation type="submission" date="2010-08" db="EMBL/GenBank/DDBJ databases">
        <title>Complete sequence of Clostridium cellulovorans 743B.</title>
        <authorList>
            <consortium name="US DOE Joint Genome Institute"/>
            <person name="Lucas S."/>
            <person name="Copeland A."/>
            <person name="Lapidus A."/>
            <person name="Cheng J.-F."/>
            <person name="Bruce D."/>
            <person name="Goodwin L."/>
            <person name="Pitluck S."/>
            <person name="Chertkov O."/>
            <person name="Detter J.C."/>
            <person name="Han C."/>
            <person name="Tapia R."/>
            <person name="Land M."/>
            <person name="Hauser L."/>
            <person name="Chang Y.-J."/>
            <person name="Jeffries C."/>
            <person name="Kyrpides N."/>
            <person name="Ivanova N."/>
            <person name="Mikhailova N."/>
            <person name="Hemme C.L."/>
            <person name="Woyke T."/>
        </authorList>
    </citation>
    <scope>NUCLEOTIDE SEQUENCE [LARGE SCALE GENOMIC DNA]</scope>
    <source>
        <strain evidence="10">ATCC 35296 / DSM 3052 / OCM 3 / 743B</strain>
    </source>
</reference>
<dbReference type="InterPro" id="IPR013685">
    <property type="entry name" value="POTRA_FtsQ_type"/>
</dbReference>
<dbReference type="STRING" id="573061.Clocel_1756"/>
<keyword evidence="10" id="KW-1185">Reference proteome</keyword>
<protein>
    <submittedName>
        <fullName evidence="9">Polypeptide-transport-associated domain protein FtsQ-type</fullName>
    </submittedName>
</protein>
<dbReference type="Gene3D" id="3.10.20.310">
    <property type="entry name" value="membrane protein fhac"/>
    <property type="match status" value="1"/>
</dbReference>
<dbReference type="EMBL" id="CP002160">
    <property type="protein sequence ID" value="ADL51500.1"/>
    <property type="molecule type" value="Genomic_DNA"/>
</dbReference>
<gene>
    <name evidence="9" type="ordered locus">Clocel_1756</name>
</gene>
<dbReference type="PROSITE" id="PS51779">
    <property type="entry name" value="POTRA"/>
    <property type="match status" value="1"/>
</dbReference>
<keyword evidence="2" id="KW-1003">Cell membrane</keyword>
<dbReference type="PANTHER" id="PTHR37820:SF1">
    <property type="entry name" value="CELL DIVISION PROTEIN FTSQ"/>
    <property type="match status" value="1"/>
</dbReference>